<dbReference type="InterPro" id="IPR016024">
    <property type="entry name" value="ARM-type_fold"/>
</dbReference>
<dbReference type="PANTHER" id="PTHR23316">
    <property type="entry name" value="IMPORTIN ALPHA"/>
    <property type="match status" value="1"/>
</dbReference>
<comment type="caution">
    <text evidence="4">The sequence shown here is derived from an EMBL/GenBank/DDBJ whole genome shotgun (WGS) entry which is preliminary data.</text>
</comment>
<evidence type="ECO:0000256" key="2">
    <source>
        <dbReference type="ARBA" id="ARBA00022448"/>
    </source>
</evidence>
<accession>A0A821E625</accession>
<evidence type="ECO:0000313" key="4">
    <source>
        <dbReference type="EMBL" id="CAF4632437.1"/>
    </source>
</evidence>
<gene>
    <name evidence="4" type="ORF">OVN521_LOCUS46272</name>
</gene>
<protein>
    <submittedName>
        <fullName evidence="4">Uncharacterized protein</fullName>
    </submittedName>
</protein>
<dbReference type="Proteomes" id="UP000663866">
    <property type="component" value="Unassembled WGS sequence"/>
</dbReference>
<dbReference type="SUPFAM" id="SSF48371">
    <property type="entry name" value="ARM repeat"/>
    <property type="match status" value="1"/>
</dbReference>
<feature type="non-terminal residue" evidence="4">
    <location>
        <position position="1"/>
    </location>
</feature>
<keyword evidence="3" id="KW-0653">Protein transport</keyword>
<feature type="non-terminal residue" evidence="4">
    <location>
        <position position="66"/>
    </location>
</feature>
<dbReference type="InterPro" id="IPR011989">
    <property type="entry name" value="ARM-like"/>
</dbReference>
<dbReference type="Gene3D" id="1.25.10.10">
    <property type="entry name" value="Leucine-rich Repeat Variant"/>
    <property type="match status" value="1"/>
</dbReference>
<name>A0A821E625_9BILA</name>
<proteinExistence type="inferred from homology"/>
<comment type="similarity">
    <text evidence="1">Belongs to the importin alpha family.</text>
</comment>
<sequence>PVTFLRNVTWVLVNLCRHKEPPISLLAVRDILPALHYLIAYTDITILVDCTWALAYLLDCGNNMIQ</sequence>
<evidence type="ECO:0000313" key="5">
    <source>
        <dbReference type="Proteomes" id="UP000663866"/>
    </source>
</evidence>
<keyword evidence="5" id="KW-1185">Reference proteome</keyword>
<dbReference type="GO" id="GO:0015031">
    <property type="term" value="P:protein transport"/>
    <property type="evidence" value="ECO:0007669"/>
    <property type="project" value="UniProtKB-KW"/>
</dbReference>
<evidence type="ECO:0000256" key="3">
    <source>
        <dbReference type="ARBA" id="ARBA00022927"/>
    </source>
</evidence>
<dbReference type="AlphaFoldDB" id="A0A821E625"/>
<dbReference type="EMBL" id="CAJOBG010081187">
    <property type="protein sequence ID" value="CAF4632437.1"/>
    <property type="molecule type" value="Genomic_DNA"/>
</dbReference>
<keyword evidence="2" id="KW-0813">Transport</keyword>
<organism evidence="4 5">
    <name type="scientific">Rotaria magnacalcarata</name>
    <dbReference type="NCBI Taxonomy" id="392030"/>
    <lineage>
        <taxon>Eukaryota</taxon>
        <taxon>Metazoa</taxon>
        <taxon>Spiralia</taxon>
        <taxon>Gnathifera</taxon>
        <taxon>Rotifera</taxon>
        <taxon>Eurotatoria</taxon>
        <taxon>Bdelloidea</taxon>
        <taxon>Philodinida</taxon>
        <taxon>Philodinidae</taxon>
        <taxon>Rotaria</taxon>
    </lineage>
</organism>
<reference evidence="4" key="1">
    <citation type="submission" date="2021-02" db="EMBL/GenBank/DDBJ databases">
        <authorList>
            <person name="Nowell W R."/>
        </authorList>
    </citation>
    <scope>NUCLEOTIDE SEQUENCE</scope>
</reference>
<evidence type="ECO:0000256" key="1">
    <source>
        <dbReference type="ARBA" id="ARBA00010394"/>
    </source>
</evidence>